<keyword evidence="4" id="KW-1185">Reference proteome</keyword>
<sequence>MAMEIEQQQSDIIKRFVDQASSTIAGGDDVPSSLATLVVQATSHPSLFAFSEILSALELQGTESSSSLDLLRLFAYGTWRDYNSNGSSLPELTPEQVLKLKQLTILSLAETNKVLSYDVLLEELEVPNVRELEDFLIDECIYSGIVKGKLNQLDRCLQVQFAAGRDPMDGKLESMIKTLDNWMTTSTSLVPLIEEKIEWASEMCRMDQNHKKEVKERIEIAENHFKAVEFLCSFKPQRRQGYNPWQHEGHFGGGYFGGMDQDEEYSDHHIHHKRYCI</sequence>
<comment type="similarity">
    <text evidence="1">Belongs to the CSN7/EIF3M family. CSN7 subfamily.</text>
</comment>
<comment type="caution">
    <text evidence="3">The sequence shown here is derived from an EMBL/GenBank/DDBJ whole genome shotgun (WGS) entry which is preliminary data.</text>
</comment>
<accession>A0A9Q0GED0</accession>
<evidence type="ECO:0000259" key="2">
    <source>
        <dbReference type="PROSITE" id="PS50250"/>
    </source>
</evidence>
<protein>
    <recommendedName>
        <fullName evidence="2">PCI domain-containing protein</fullName>
    </recommendedName>
</protein>
<dbReference type="OrthoDB" id="10265275at2759"/>
<dbReference type="Proteomes" id="UP001141552">
    <property type="component" value="Unassembled WGS sequence"/>
</dbReference>
<reference evidence="3" key="2">
    <citation type="journal article" date="2023" name="Plants (Basel)">
        <title>Annotation of the Turnera subulata (Passifloraceae) Draft Genome Reveals the S-Locus Evolved after the Divergence of Turneroideae from Passifloroideae in a Stepwise Manner.</title>
        <authorList>
            <person name="Henning P.M."/>
            <person name="Roalson E.H."/>
            <person name="Mir W."/>
            <person name="McCubbin A.G."/>
            <person name="Shore J.S."/>
        </authorList>
    </citation>
    <scope>NUCLEOTIDE SEQUENCE</scope>
    <source>
        <strain evidence="3">F60SS</strain>
    </source>
</reference>
<dbReference type="PANTHER" id="PTHR15350">
    <property type="entry name" value="COP9 SIGNALOSOME COMPLEX SUBUNIT 7/DENDRITIC CELL PROTEIN GA17"/>
    <property type="match status" value="1"/>
</dbReference>
<dbReference type="InterPro" id="IPR045237">
    <property type="entry name" value="COPS7/eIF3m"/>
</dbReference>
<organism evidence="3 4">
    <name type="scientific">Turnera subulata</name>
    <dbReference type="NCBI Taxonomy" id="218843"/>
    <lineage>
        <taxon>Eukaryota</taxon>
        <taxon>Viridiplantae</taxon>
        <taxon>Streptophyta</taxon>
        <taxon>Embryophyta</taxon>
        <taxon>Tracheophyta</taxon>
        <taxon>Spermatophyta</taxon>
        <taxon>Magnoliopsida</taxon>
        <taxon>eudicotyledons</taxon>
        <taxon>Gunneridae</taxon>
        <taxon>Pentapetalae</taxon>
        <taxon>rosids</taxon>
        <taxon>fabids</taxon>
        <taxon>Malpighiales</taxon>
        <taxon>Passifloraceae</taxon>
        <taxon>Turnera</taxon>
    </lineage>
</organism>
<name>A0A9Q0GED0_9ROSI</name>
<dbReference type="GO" id="GO:0008180">
    <property type="term" value="C:COP9 signalosome"/>
    <property type="evidence" value="ECO:0007669"/>
    <property type="project" value="TreeGrafter"/>
</dbReference>
<proteinExistence type="inferred from homology"/>
<evidence type="ECO:0000313" key="4">
    <source>
        <dbReference type="Proteomes" id="UP001141552"/>
    </source>
</evidence>
<dbReference type="EMBL" id="JAKUCV010000850">
    <property type="protein sequence ID" value="KAJ4848643.1"/>
    <property type="molecule type" value="Genomic_DNA"/>
</dbReference>
<dbReference type="PROSITE" id="PS50250">
    <property type="entry name" value="PCI"/>
    <property type="match status" value="1"/>
</dbReference>
<evidence type="ECO:0000256" key="1">
    <source>
        <dbReference type="ARBA" id="ARBA00008482"/>
    </source>
</evidence>
<feature type="domain" description="PCI" evidence="2">
    <location>
        <begin position="1"/>
        <end position="164"/>
    </location>
</feature>
<gene>
    <name evidence="3" type="ORF">Tsubulata_023489</name>
</gene>
<dbReference type="InterPro" id="IPR000717">
    <property type="entry name" value="PCI_dom"/>
</dbReference>
<dbReference type="AlphaFoldDB" id="A0A9Q0GED0"/>
<reference evidence="3" key="1">
    <citation type="submission" date="2022-02" db="EMBL/GenBank/DDBJ databases">
        <authorList>
            <person name="Henning P.M."/>
            <person name="McCubbin A.G."/>
            <person name="Shore J.S."/>
        </authorList>
    </citation>
    <scope>NUCLEOTIDE SEQUENCE</scope>
    <source>
        <strain evidence="3">F60SS</strain>
        <tissue evidence="3">Leaves</tissue>
    </source>
</reference>
<dbReference type="Pfam" id="PF01399">
    <property type="entry name" value="PCI"/>
    <property type="match status" value="1"/>
</dbReference>
<dbReference type="SMART" id="SM00088">
    <property type="entry name" value="PINT"/>
    <property type="match status" value="1"/>
</dbReference>
<evidence type="ECO:0000313" key="3">
    <source>
        <dbReference type="EMBL" id="KAJ4848643.1"/>
    </source>
</evidence>
<dbReference type="PANTHER" id="PTHR15350:SF17">
    <property type="entry name" value="COMPLEX SUBUNIT 7A, PUTATIVE-RELATED"/>
    <property type="match status" value="1"/>
</dbReference>